<keyword evidence="2" id="KW-1133">Transmembrane helix</keyword>
<evidence type="ECO:0000256" key="1">
    <source>
        <dbReference type="SAM" id="Coils"/>
    </source>
</evidence>
<feature type="transmembrane region" description="Helical" evidence="2">
    <location>
        <begin position="34"/>
        <end position="54"/>
    </location>
</feature>
<sequence length="698" mass="77312">MNGNGKTAAGIGGLVVLAAALGAGIFVWSGSQAATWFVLVGIPLVVVTGITLYVRGVVARSGTSEQQFVRTRARSVAEEFQQCVRRVNSLESAYADWNPGVDARMESIAGDFETQGVTVDLESGAFDLGKGVKNGDLQEFERLSTEIETLEDDVASSFREFGAGERSRIQAALERLEEVDLADADHDAYPELDPEREASVPECRDAIEALRTEATESFEDAIGTVREMGRGDVRPDDADTIDRDLEDAREALDEDAFDDAVESILEARDRLRDQFSGSFEEERETLRSLIDAVDRTGVDAHVDADYVDEIDRIESTVEELDSALDLAELSRPRADLRRTCVDVIAAMEGDLADDVETLRDADLPSGYYSEPSVVGERFVDELEEIGDLEAFTDRWSEVATQLVEALETASTKAAVVDAYDDVAETIEETLEREGEVTGEELPMRHADQFLGLYFRRNEGVEFDPDVPVLRRGDVETYELTVDVAYERGGDVRTATIELTGGYAATETVETRVAGTITFEDVPAGTHTLVADPGDEAFGIVEREIEIDDGTEIDLEFTERSLQEQLCGDLDTDIEEVLPEMRPHLEDLFDEEGYVSTTMDLPVRDPHAPCLLATWSERTEYDVYRDGDEIVVYDREELERELTNVLEYNVESGDRLPFDELRQNFLSAPVSDSIIRDVIATIDETEHSVTTTETAIEIQ</sequence>
<proteinExistence type="predicted"/>
<evidence type="ECO:0000313" key="4">
    <source>
        <dbReference type="Proteomes" id="UP000198848"/>
    </source>
</evidence>
<gene>
    <name evidence="3" type="ORF">SAMN04489842_4058</name>
</gene>
<dbReference type="RefSeq" id="WP_090385981.1">
    <property type="nucleotide sequence ID" value="NZ_FNLC01000007.1"/>
</dbReference>
<dbReference type="OrthoDB" id="204713at2157"/>
<evidence type="ECO:0000256" key="2">
    <source>
        <dbReference type="SAM" id="Phobius"/>
    </source>
</evidence>
<feature type="transmembrane region" description="Helical" evidence="2">
    <location>
        <begin position="7"/>
        <end position="28"/>
    </location>
</feature>
<dbReference type="EMBL" id="FNLC01000007">
    <property type="protein sequence ID" value="SDR44154.1"/>
    <property type="molecule type" value="Genomic_DNA"/>
</dbReference>
<keyword evidence="2" id="KW-0812">Transmembrane</keyword>
<reference evidence="4" key="1">
    <citation type="submission" date="2016-10" db="EMBL/GenBank/DDBJ databases">
        <authorList>
            <person name="Varghese N."/>
            <person name="Submissions S."/>
        </authorList>
    </citation>
    <scope>NUCLEOTIDE SEQUENCE [LARGE SCALE GENOMIC DNA]</scope>
    <source>
        <strain evidence="4">DSM 24767</strain>
    </source>
</reference>
<organism evidence="3 4">
    <name type="scientific">Natronobacterium texcoconense</name>
    <dbReference type="NCBI Taxonomy" id="1095778"/>
    <lineage>
        <taxon>Archaea</taxon>
        <taxon>Methanobacteriati</taxon>
        <taxon>Methanobacteriota</taxon>
        <taxon>Stenosarchaea group</taxon>
        <taxon>Halobacteria</taxon>
        <taxon>Halobacteriales</taxon>
        <taxon>Natrialbaceae</taxon>
        <taxon>Natronobacterium</taxon>
    </lineage>
</organism>
<evidence type="ECO:0000313" key="3">
    <source>
        <dbReference type="EMBL" id="SDR44154.1"/>
    </source>
</evidence>
<name>A0A1H1J2E2_NATTX</name>
<dbReference type="Proteomes" id="UP000198848">
    <property type="component" value="Unassembled WGS sequence"/>
</dbReference>
<evidence type="ECO:0008006" key="5">
    <source>
        <dbReference type="Google" id="ProtNLM"/>
    </source>
</evidence>
<feature type="coiled-coil region" evidence="1">
    <location>
        <begin position="133"/>
        <end position="160"/>
    </location>
</feature>
<keyword evidence="4" id="KW-1185">Reference proteome</keyword>
<dbReference type="STRING" id="1095778.SAMN04489842_4058"/>
<dbReference type="AlphaFoldDB" id="A0A1H1J2E2"/>
<protein>
    <recommendedName>
        <fullName evidence="5">Coiled-coil protein</fullName>
    </recommendedName>
</protein>
<keyword evidence="2" id="KW-0472">Membrane</keyword>
<keyword evidence="1" id="KW-0175">Coiled coil</keyword>
<accession>A0A1H1J2E2</accession>